<dbReference type="Proteomes" id="UP000575083">
    <property type="component" value="Unassembled WGS sequence"/>
</dbReference>
<sequence>MARTVRDRHATTSLALGVLGSAFAFALVLRAAFPQLALGKVFTDAVAPGIHAALILLLLGAALCLRAFPETRRPAQAAASLLAMVAGLYSALALWHALAGPDATTALPGFITGSNFRAPGGHHLSPNGGVALIACAIALWCAAPERRIRYRRAGLMALALLVAVAALGLAGHLMGLELLYRVASHNQVRLSTALALLVLAAGIWQLRDIVTADPAREPLRLERRITYRAITVLTLVAVGGGIAGFAAMRETFEKSVLQSMEQSARTYAQALDDALRSSLALSAAAGDGPALALALERLNTAPRDAPASEQLEKLMAAYLVGGVEGVRFLDARGHLLRSSGLFLGDNARSVEPLDLDGPQQAELRWNAGYVLRTLVPVRQGGAVVGQVVMEQKLRLFDRLMDQMRRSTESADAVVCRRRADVAACAPSRLYPAPFTVPLWTAAGKPSLPMSLALLGQSGVNYARDLRGVPVVAGYGPIGSYGLGLVLKTDVTTLYAPLRGQLHLIVLSVLGLVAAGTWALRGRVRPLLATLVQEQQRSADILNTAGDAFIAVGADGRVTDWNPEAARMFGWGAAEAIGRDMVALMGLRIPPHAPLTHYAQLVDLGRSLAPGRPAELLGRHRNGSEVPVEVMMAVQATPAGPVANAFLRDIRARREAEQRLARSEQRLRDVLCNLPAVVCHFDARQRCLFANDYALQSRGLIARPQVGLYAQELLGDVQYALHLPYLMEALAGRRAQFEGCIDHEGTPRHLQSHLIPEFDGGTSVGESEGSAPPAVVGFYLMSFDVTALKELQLRQERTERRLRAIADNLPVMITYIDRAHRLQFLNHTFEEWTGIPIEHALGKPLPDVIGPALYAQRVDPLRRALTGQRVQFEVESEAMGMRRILQTDYIPDMLAVGEVLGIYTLTTDVTAIRQSERRMQELAMTDTLTGLANRRQFDIHLAAALQASRVAGTGMALMFLDIDHFKAINDTWGHAAGDTALVAMAERLQDAVRSTDFPARIAGDEFAVVLPHLSSCDEAQTVANKVLHAIREPLPQLQHNMPRQMSASIGVAYLAPGDHPVRPTDLLLAADRALYSAKHGGRDACAVHQVDLRELG</sequence>
<dbReference type="NCBIfam" id="TIGR00254">
    <property type="entry name" value="GGDEF"/>
    <property type="match status" value="1"/>
</dbReference>
<dbReference type="InterPro" id="IPR043128">
    <property type="entry name" value="Rev_trsase/Diguanyl_cyclase"/>
</dbReference>
<dbReference type="SMART" id="SM00267">
    <property type="entry name" value="GGDEF"/>
    <property type="match status" value="1"/>
</dbReference>
<feature type="transmembrane region" description="Helical" evidence="1">
    <location>
        <begin position="77"/>
        <end position="98"/>
    </location>
</feature>
<feature type="transmembrane region" description="Helical" evidence="1">
    <location>
        <begin position="124"/>
        <end position="143"/>
    </location>
</feature>
<keyword evidence="1" id="KW-0812">Transmembrane</keyword>
<dbReference type="Pfam" id="PF00990">
    <property type="entry name" value="GGDEF"/>
    <property type="match status" value="1"/>
</dbReference>
<evidence type="ECO:0000259" key="2">
    <source>
        <dbReference type="PROSITE" id="PS50112"/>
    </source>
</evidence>
<keyword evidence="1" id="KW-0472">Membrane</keyword>
<dbReference type="InterPro" id="IPR052155">
    <property type="entry name" value="Biofilm_reg_signaling"/>
</dbReference>
<dbReference type="CDD" id="cd00130">
    <property type="entry name" value="PAS"/>
    <property type="match status" value="2"/>
</dbReference>
<dbReference type="InterPro" id="IPR000014">
    <property type="entry name" value="PAS"/>
</dbReference>
<dbReference type="PROSITE" id="PS50887">
    <property type="entry name" value="GGDEF"/>
    <property type="match status" value="1"/>
</dbReference>
<dbReference type="Pfam" id="PF00989">
    <property type="entry name" value="PAS"/>
    <property type="match status" value="1"/>
</dbReference>
<dbReference type="Gene3D" id="3.30.450.20">
    <property type="entry name" value="PAS domain"/>
    <property type="match status" value="3"/>
</dbReference>
<dbReference type="SUPFAM" id="SSF55785">
    <property type="entry name" value="PYP-like sensor domain (PAS domain)"/>
    <property type="match status" value="3"/>
</dbReference>
<dbReference type="GO" id="GO:0006355">
    <property type="term" value="P:regulation of DNA-templated transcription"/>
    <property type="evidence" value="ECO:0007669"/>
    <property type="project" value="InterPro"/>
</dbReference>
<evidence type="ECO:0000313" key="4">
    <source>
        <dbReference type="EMBL" id="MBB6563892.1"/>
    </source>
</evidence>
<dbReference type="Pfam" id="PF08448">
    <property type="entry name" value="PAS_4"/>
    <property type="match status" value="2"/>
</dbReference>
<evidence type="ECO:0000256" key="1">
    <source>
        <dbReference type="SAM" id="Phobius"/>
    </source>
</evidence>
<protein>
    <submittedName>
        <fullName evidence="4">Diguanylate cyclase (GGDEF)-like protein/PAS domain S-box-containing protein</fullName>
    </submittedName>
</protein>
<keyword evidence="1" id="KW-1133">Transmembrane helix</keyword>
<gene>
    <name evidence="4" type="ORF">HNP48_006618</name>
</gene>
<dbReference type="PANTHER" id="PTHR44757">
    <property type="entry name" value="DIGUANYLATE CYCLASE DGCP"/>
    <property type="match status" value="1"/>
</dbReference>
<dbReference type="GO" id="GO:0003824">
    <property type="term" value="F:catalytic activity"/>
    <property type="evidence" value="ECO:0007669"/>
    <property type="project" value="UniProtKB-ARBA"/>
</dbReference>
<evidence type="ECO:0000313" key="5">
    <source>
        <dbReference type="Proteomes" id="UP000575083"/>
    </source>
</evidence>
<dbReference type="Gene3D" id="3.30.70.270">
    <property type="match status" value="1"/>
</dbReference>
<dbReference type="InterPro" id="IPR013656">
    <property type="entry name" value="PAS_4"/>
</dbReference>
<dbReference type="PROSITE" id="PS50112">
    <property type="entry name" value="PAS"/>
    <property type="match status" value="2"/>
</dbReference>
<feature type="domain" description="GGDEF" evidence="3">
    <location>
        <begin position="952"/>
        <end position="1089"/>
    </location>
</feature>
<dbReference type="InterPro" id="IPR029787">
    <property type="entry name" value="Nucleotide_cyclase"/>
</dbReference>
<feature type="transmembrane region" description="Helical" evidence="1">
    <location>
        <begin position="45"/>
        <end position="65"/>
    </location>
</feature>
<dbReference type="AlphaFoldDB" id="A0A7X0PKZ9"/>
<dbReference type="InterPro" id="IPR000160">
    <property type="entry name" value="GGDEF_dom"/>
</dbReference>
<name>A0A7X0PKZ9_9BURK</name>
<dbReference type="NCBIfam" id="TIGR00229">
    <property type="entry name" value="sensory_box"/>
    <property type="match status" value="2"/>
</dbReference>
<feature type="transmembrane region" description="Helical" evidence="1">
    <location>
        <begin position="227"/>
        <end position="248"/>
    </location>
</feature>
<reference evidence="4 5" key="1">
    <citation type="submission" date="2020-08" db="EMBL/GenBank/DDBJ databases">
        <title>Functional genomics of gut bacteria from endangered species of beetles.</title>
        <authorList>
            <person name="Carlos-Shanley C."/>
        </authorList>
    </citation>
    <scope>NUCLEOTIDE SEQUENCE [LARGE SCALE GENOMIC DNA]</scope>
    <source>
        <strain evidence="4 5">S00198</strain>
    </source>
</reference>
<evidence type="ECO:0000259" key="3">
    <source>
        <dbReference type="PROSITE" id="PS50887"/>
    </source>
</evidence>
<accession>A0A7X0PKZ9</accession>
<dbReference type="SMART" id="SM00091">
    <property type="entry name" value="PAS"/>
    <property type="match status" value="3"/>
</dbReference>
<dbReference type="InterPro" id="IPR035965">
    <property type="entry name" value="PAS-like_dom_sf"/>
</dbReference>
<dbReference type="SUPFAM" id="SSF55073">
    <property type="entry name" value="Nucleotide cyclase"/>
    <property type="match status" value="1"/>
</dbReference>
<feature type="domain" description="PAS" evidence="2">
    <location>
        <begin position="797"/>
        <end position="867"/>
    </location>
</feature>
<comment type="caution">
    <text evidence="4">The sequence shown here is derived from an EMBL/GenBank/DDBJ whole genome shotgun (WGS) entry which is preliminary data.</text>
</comment>
<proteinExistence type="predicted"/>
<dbReference type="FunFam" id="3.30.70.270:FF:000001">
    <property type="entry name" value="Diguanylate cyclase domain protein"/>
    <property type="match status" value="1"/>
</dbReference>
<dbReference type="CDD" id="cd01949">
    <property type="entry name" value="GGDEF"/>
    <property type="match status" value="1"/>
</dbReference>
<dbReference type="PANTHER" id="PTHR44757:SF2">
    <property type="entry name" value="BIOFILM ARCHITECTURE MAINTENANCE PROTEIN MBAA"/>
    <property type="match status" value="1"/>
</dbReference>
<dbReference type="EMBL" id="JACHLK010000024">
    <property type="protein sequence ID" value="MBB6563892.1"/>
    <property type="molecule type" value="Genomic_DNA"/>
</dbReference>
<dbReference type="InterPro" id="IPR013767">
    <property type="entry name" value="PAS_fold"/>
</dbReference>
<keyword evidence="5" id="KW-1185">Reference proteome</keyword>
<organism evidence="4 5">
    <name type="scientific">Acidovorax soli</name>
    <dbReference type="NCBI Taxonomy" id="592050"/>
    <lineage>
        <taxon>Bacteria</taxon>
        <taxon>Pseudomonadati</taxon>
        <taxon>Pseudomonadota</taxon>
        <taxon>Betaproteobacteria</taxon>
        <taxon>Burkholderiales</taxon>
        <taxon>Comamonadaceae</taxon>
        <taxon>Acidovorax</taxon>
    </lineage>
</organism>
<dbReference type="RefSeq" id="WP_184865365.1">
    <property type="nucleotide sequence ID" value="NZ_JACHLK010000024.1"/>
</dbReference>
<feature type="transmembrane region" description="Helical" evidence="1">
    <location>
        <begin position="12"/>
        <end position="33"/>
    </location>
</feature>
<feature type="transmembrane region" description="Helical" evidence="1">
    <location>
        <begin position="155"/>
        <end position="176"/>
    </location>
</feature>
<feature type="transmembrane region" description="Helical" evidence="1">
    <location>
        <begin position="188"/>
        <end position="206"/>
    </location>
</feature>
<feature type="domain" description="PAS" evidence="2">
    <location>
        <begin position="533"/>
        <end position="581"/>
    </location>
</feature>